<accession>A0A2G9WZX4</accession>
<protein>
    <submittedName>
        <fullName evidence="1">Uncharacterized protein</fullName>
    </submittedName>
</protein>
<dbReference type="EMBL" id="NQVN01000002">
    <property type="protein sequence ID" value="PIP00272.1"/>
    <property type="molecule type" value="Genomic_DNA"/>
</dbReference>
<name>A0A2G9WZX4_9HYPH</name>
<dbReference type="OrthoDB" id="6399948at2"/>
<dbReference type="SUPFAM" id="SSF48452">
    <property type="entry name" value="TPR-like"/>
    <property type="match status" value="1"/>
</dbReference>
<dbReference type="Pfam" id="PF13181">
    <property type="entry name" value="TPR_8"/>
    <property type="match status" value="1"/>
</dbReference>
<reference evidence="1 2" key="1">
    <citation type="submission" date="2017-08" db="EMBL/GenBank/DDBJ databases">
        <title>Pleomorphomonas carboxidotrophicus sp. nov., a new mesophilic hydrogenogenic carboxidotroph.</title>
        <authorList>
            <person name="Esquivel-Elizondo S."/>
            <person name="Krajmalnik-Brown R."/>
            <person name="Maldonado J."/>
        </authorList>
    </citation>
    <scope>NUCLEOTIDE SEQUENCE [LARGE SCALE GENOMIC DNA]</scope>
    <source>
        <strain evidence="1 2">SVCO-16</strain>
    </source>
</reference>
<gene>
    <name evidence="1" type="ORF">CJ014_05940</name>
</gene>
<dbReference type="Gene3D" id="1.25.40.10">
    <property type="entry name" value="Tetratricopeptide repeat domain"/>
    <property type="match status" value="1"/>
</dbReference>
<dbReference type="Proteomes" id="UP000231070">
    <property type="component" value="Unassembled WGS sequence"/>
</dbReference>
<dbReference type="InterPro" id="IPR011990">
    <property type="entry name" value="TPR-like_helical_dom_sf"/>
</dbReference>
<evidence type="ECO:0000313" key="1">
    <source>
        <dbReference type="EMBL" id="PIP00272.1"/>
    </source>
</evidence>
<proteinExistence type="predicted"/>
<organism evidence="1 2">
    <name type="scientific">Pleomorphomonas carboxyditropha</name>
    <dbReference type="NCBI Taxonomy" id="2023338"/>
    <lineage>
        <taxon>Bacteria</taxon>
        <taxon>Pseudomonadati</taxon>
        <taxon>Pseudomonadota</taxon>
        <taxon>Alphaproteobacteria</taxon>
        <taxon>Hyphomicrobiales</taxon>
        <taxon>Pleomorphomonadaceae</taxon>
        <taxon>Pleomorphomonas</taxon>
    </lineage>
</organism>
<dbReference type="RefSeq" id="WP_100079609.1">
    <property type="nucleotide sequence ID" value="NZ_NQVN01000002.1"/>
</dbReference>
<evidence type="ECO:0000313" key="2">
    <source>
        <dbReference type="Proteomes" id="UP000231070"/>
    </source>
</evidence>
<dbReference type="AlphaFoldDB" id="A0A2G9WZX4"/>
<dbReference type="InterPro" id="IPR019734">
    <property type="entry name" value="TPR_rpt"/>
</dbReference>
<sequence length="336" mass="37984">MESAGTVTLEILEGSGLFQHGEGYDDIADALAATLDARDGDQLTDAQYIAALKALVARKPDFIDGHAHLGFELLEQGKPKLALQACSRGFEIGERAIPAGFSGTIEWGFLENRPFLRAAHGKLLCHLRLGRRREALAIMEKLLRWNPDDNQGLRFLIGSEYLRLGDRVKAARFFRDAAPNYPPYYYEEGLLHLLQGDRIAAATSLRRGFVTIPYVAEMLCGHPDPLPLAIWHDSNLAEAETARAYFDLCAELWYKTSNAISFLHWLYNHPKVLAERARVMECNEALLWQHDPVQRRKLSKAREAAFAAIDDRLSEEIVVERADRKGRMIAPWRYAR</sequence>
<keyword evidence="2" id="KW-1185">Reference proteome</keyword>
<comment type="caution">
    <text evidence="1">The sequence shown here is derived from an EMBL/GenBank/DDBJ whole genome shotgun (WGS) entry which is preliminary data.</text>
</comment>